<organism evidence="2 3">
    <name type="scientific">Pontibacter mangrovi</name>
    <dbReference type="NCBI Taxonomy" id="2589816"/>
    <lineage>
        <taxon>Bacteria</taxon>
        <taxon>Pseudomonadati</taxon>
        <taxon>Bacteroidota</taxon>
        <taxon>Cytophagia</taxon>
        <taxon>Cytophagales</taxon>
        <taxon>Hymenobacteraceae</taxon>
        <taxon>Pontibacter</taxon>
    </lineage>
</organism>
<dbReference type="Proteomes" id="UP000316727">
    <property type="component" value="Unassembled WGS sequence"/>
</dbReference>
<sequence length="119" mass="13468">MANLRQPLFIILALLALGNQLLELFGIIIWPLHAHLDDLLVLPLTLALALTAERLYFQNPYFVLPWRYTLLALLLFSLVFEALLPLLHHRYTADALDVLAYAAGAVVFERWMNNSAAKA</sequence>
<keyword evidence="1" id="KW-0472">Membrane</keyword>
<evidence type="ECO:0000256" key="1">
    <source>
        <dbReference type="SAM" id="Phobius"/>
    </source>
</evidence>
<proteinExistence type="predicted"/>
<gene>
    <name evidence="2" type="ORF">FJM65_06025</name>
</gene>
<feature type="transmembrane region" description="Helical" evidence="1">
    <location>
        <begin position="7"/>
        <end position="33"/>
    </location>
</feature>
<comment type="caution">
    <text evidence="2">The sequence shown here is derived from an EMBL/GenBank/DDBJ whole genome shotgun (WGS) entry which is preliminary data.</text>
</comment>
<dbReference type="AlphaFoldDB" id="A0A501W7L6"/>
<dbReference type="EMBL" id="VFRQ01000002">
    <property type="protein sequence ID" value="TPE45579.1"/>
    <property type="molecule type" value="Genomic_DNA"/>
</dbReference>
<keyword evidence="1" id="KW-0812">Transmembrane</keyword>
<feature type="transmembrane region" description="Helical" evidence="1">
    <location>
        <begin position="68"/>
        <end position="87"/>
    </location>
</feature>
<evidence type="ECO:0000313" key="3">
    <source>
        <dbReference type="Proteomes" id="UP000316727"/>
    </source>
</evidence>
<dbReference type="RefSeq" id="WP_140620446.1">
    <property type="nucleotide sequence ID" value="NZ_VFRQ01000002.1"/>
</dbReference>
<name>A0A501W7L6_9BACT</name>
<evidence type="ECO:0000313" key="2">
    <source>
        <dbReference type="EMBL" id="TPE45579.1"/>
    </source>
</evidence>
<accession>A0A501W7L6</accession>
<reference evidence="2 3" key="1">
    <citation type="submission" date="2019-06" db="EMBL/GenBank/DDBJ databases">
        <title>A novel bacterium of genus Pontibacter, isolated from marine sediment.</title>
        <authorList>
            <person name="Huang H."/>
            <person name="Mo K."/>
            <person name="Hu Y."/>
        </authorList>
    </citation>
    <scope>NUCLEOTIDE SEQUENCE [LARGE SCALE GENOMIC DNA]</scope>
    <source>
        <strain evidence="2 3">HB172049</strain>
    </source>
</reference>
<keyword evidence="3" id="KW-1185">Reference proteome</keyword>
<keyword evidence="1" id="KW-1133">Transmembrane helix</keyword>
<dbReference type="OrthoDB" id="1447802at2"/>
<feature type="transmembrane region" description="Helical" evidence="1">
    <location>
        <begin position="39"/>
        <end position="56"/>
    </location>
</feature>
<protein>
    <submittedName>
        <fullName evidence="2">Magnesium citrate secondary transporter</fullName>
    </submittedName>
</protein>